<evidence type="ECO:0000256" key="1">
    <source>
        <dbReference type="SAM" id="SignalP"/>
    </source>
</evidence>
<keyword evidence="3" id="KW-1185">Reference proteome</keyword>
<gene>
    <name evidence="2" type="ORF">CLUMA_CG002577</name>
</gene>
<evidence type="ECO:0000313" key="3">
    <source>
        <dbReference type="Proteomes" id="UP000183832"/>
    </source>
</evidence>
<proteinExistence type="predicted"/>
<protein>
    <submittedName>
        <fullName evidence="2">CLUMA_CG002577, isoform A</fullName>
    </submittedName>
</protein>
<feature type="chain" id="PRO_5012520592" evidence="1">
    <location>
        <begin position="22"/>
        <end position="97"/>
    </location>
</feature>
<dbReference type="AlphaFoldDB" id="A0A1J1HM15"/>
<name>A0A1J1HM15_9DIPT</name>
<organism evidence="2 3">
    <name type="scientific">Clunio marinus</name>
    <dbReference type="NCBI Taxonomy" id="568069"/>
    <lineage>
        <taxon>Eukaryota</taxon>
        <taxon>Metazoa</taxon>
        <taxon>Ecdysozoa</taxon>
        <taxon>Arthropoda</taxon>
        <taxon>Hexapoda</taxon>
        <taxon>Insecta</taxon>
        <taxon>Pterygota</taxon>
        <taxon>Neoptera</taxon>
        <taxon>Endopterygota</taxon>
        <taxon>Diptera</taxon>
        <taxon>Nematocera</taxon>
        <taxon>Chironomoidea</taxon>
        <taxon>Chironomidae</taxon>
        <taxon>Clunio</taxon>
    </lineage>
</organism>
<accession>A0A1J1HM15</accession>
<dbReference type="Proteomes" id="UP000183832">
    <property type="component" value="Unassembled WGS sequence"/>
</dbReference>
<keyword evidence="1" id="KW-0732">Signal</keyword>
<sequence length="97" mass="11786">MEKFLWIPTLILILSLKYVHGNFRLEARLKHNLTLTERLEIEKSTYHWYPYQRIAYHALPDGELQEFCLEDRPSAIEEFPDGIWTREYLKRLTEFSI</sequence>
<reference evidence="2 3" key="1">
    <citation type="submission" date="2015-04" db="EMBL/GenBank/DDBJ databases">
        <authorList>
            <person name="Syromyatnikov M.Y."/>
            <person name="Popov V.N."/>
        </authorList>
    </citation>
    <scope>NUCLEOTIDE SEQUENCE [LARGE SCALE GENOMIC DNA]</scope>
</reference>
<dbReference type="EMBL" id="CVRI01000010">
    <property type="protein sequence ID" value="CRK88971.1"/>
    <property type="molecule type" value="Genomic_DNA"/>
</dbReference>
<evidence type="ECO:0000313" key="2">
    <source>
        <dbReference type="EMBL" id="CRK88971.1"/>
    </source>
</evidence>
<feature type="signal peptide" evidence="1">
    <location>
        <begin position="1"/>
        <end position="21"/>
    </location>
</feature>